<organism evidence="1 2">
    <name type="scientific">Mycobacterium shigaense</name>
    <dbReference type="NCBI Taxonomy" id="722731"/>
    <lineage>
        <taxon>Bacteria</taxon>
        <taxon>Bacillati</taxon>
        <taxon>Actinomycetota</taxon>
        <taxon>Actinomycetes</taxon>
        <taxon>Mycobacteriales</taxon>
        <taxon>Mycobacteriaceae</taxon>
        <taxon>Mycobacterium</taxon>
        <taxon>Mycobacterium simiae complex</taxon>
    </lineage>
</organism>
<dbReference type="OrthoDB" id="33973at2"/>
<proteinExistence type="predicted"/>
<dbReference type="KEGG" id="mshg:MSG_01244"/>
<dbReference type="RefSeq" id="WP_096437975.1">
    <property type="nucleotide sequence ID" value="NZ_AP018164.1"/>
</dbReference>
<gene>
    <name evidence="1" type="ORF">MSG_01244</name>
</gene>
<dbReference type="PANTHER" id="PTHR33744:SF1">
    <property type="entry name" value="DNA-BINDING TRANSCRIPTIONAL ACTIVATOR ADER"/>
    <property type="match status" value="1"/>
</dbReference>
<dbReference type="InterPro" id="IPR051448">
    <property type="entry name" value="CdaR-like_regulators"/>
</dbReference>
<protein>
    <submittedName>
        <fullName evidence="1">Uncharacterized protein</fullName>
    </submittedName>
</protein>
<evidence type="ECO:0000313" key="1">
    <source>
        <dbReference type="EMBL" id="BAX91403.1"/>
    </source>
</evidence>
<dbReference type="InterPro" id="IPR025736">
    <property type="entry name" value="PucR_C-HTH_dom"/>
</dbReference>
<sequence>MSTGPVVHLRGPSTTGTLDSLVEATSAALRFARLAASGKAPTQSLVVVFDDTPLAVAAVSTPEVMAKIRSSVLGQLEALPAEERTILLDTFRAWVTAGGTANDTAAAIFCHPNTVRHRLHRIEELTGRNLSRPQDVAELCLAFEVERRLP</sequence>
<evidence type="ECO:0000313" key="2">
    <source>
        <dbReference type="Proteomes" id="UP000217736"/>
    </source>
</evidence>
<keyword evidence="2" id="KW-1185">Reference proteome</keyword>
<accession>A0A1Z4EEL3</accession>
<dbReference type="PANTHER" id="PTHR33744">
    <property type="entry name" value="CARBOHYDRATE DIACID REGULATOR"/>
    <property type="match status" value="1"/>
</dbReference>
<name>A0A1Z4EEL3_9MYCO</name>
<dbReference type="Pfam" id="PF13556">
    <property type="entry name" value="HTH_30"/>
    <property type="match status" value="1"/>
</dbReference>
<dbReference type="Proteomes" id="UP000217736">
    <property type="component" value="Chromosome"/>
</dbReference>
<dbReference type="Gene3D" id="1.10.10.2840">
    <property type="entry name" value="PucR C-terminal helix-turn-helix domain"/>
    <property type="match status" value="1"/>
</dbReference>
<reference evidence="2" key="1">
    <citation type="submission" date="2017-06" db="EMBL/GenBank/DDBJ databases">
        <title>Complete Genome Sequence of Mycobacterium shigaense.</title>
        <authorList>
            <person name="Fukano H."/>
            <person name="Yoshida M."/>
            <person name="Kazumi Y."/>
            <person name="Ogura Y."/>
            <person name="Mitarai S."/>
            <person name="Hayashi T."/>
            <person name="Hoshino Y."/>
        </authorList>
    </citation>
    <scope>NUCLEOTIDE SEQUENCE [LARGE SCALE GENOMIC DNA]</scope>
    <source>
        <strain evidence="2">UN-152</strain>
    </source>
</reference>
<dbReference type="InterPro" id="IPR042070">
    <property type="entry name" value="PucR_C-HTH_sf"/>
</dbReference>
<dbReference type="EMBL" id="AP018164">
    <property type="protein sequence ID" value="BAX91403.1"/>
    <property type="molecule type" value="Genomic_DNA"/>
</dbReference>
<dbReference type="AlphaFoldDB" id="A0A1Z4EEL3"/>